<dbReference type="EMBL" id="JEMA01000932">
    <property type="protein sequence ID" value="KYF64183.1"/>
    <property type="molecule type" value="Genomic_DNA"/>
</dbReference>
<organism evidence="1 2">
    <name type="scientific">Sorangium cellulosum</name>
    <name type="common">Polyangium cellulosum</name>
    <dbReference type="NCBI Taxonomy" id="56"/>
    <lineage>
        <taxon>Bacteria</taxon>
        <taxon>Pseudomonadati</taxon>
        <taxon>Myxococcota</taxon>
        <taxon>Polyangia</taxon>
        <taxon>Polyangiales</taxon>
        <taxon>Polyangiaceae</taxon>
        <taxon>Sorangium</taxon>
    </lineage>
</organism>
<dbReference type="AlphaFoldDB" id="A0A150Q8E6"/>
<gene>
    <name evidence="1" type="ORF">BE15_19485</name>
</gene>
<reference evidence="1 2" key="1">
    <citation type="submission" date="2014-02" db="EMBL/GenBank/DDBJ databases">
        <title>The small core and large imbalanced accessory genome model reveals a collaborative survival strategy of Sorangium cellulosum strains in nature.</title>
        <authorList>
            <person name="Han K."/>
            <person name="Peng R."/>
            <person name="Blom J."/>
            <person name="Li Y.-Z."/>
        </authorList>
    </citation>
    <scope>NUCLEOTIDE SEQUENCE [LARGE SCALE GENOMIC DNA]</scope>
    <source>
        <strain evidence="1 2">So0008-312</strain>
    </source>
</reference>
<dbReference type="Proteomes" id="UP000075260">
    <property type="component" value="Unassembled WGS sequence"/>
</dbReference>
<dbReference type="RefSeq" id="WP_061611825.1">
    <property type="nucleotide sequence ID" value="NZ_JEMA01000932.1"/>
</dbReference>
<protein>
    <submittedName>
        <fullName evidence="1">Uncharacterized protein</fullName>
    </submittedName>
</protein>
<sequence length="415" mass="45071">MRKAEIDALVRAHRGRARPVAFFHVLRQPALEPDDHAFLSEHIEELGTSDLLRWRARCESGFSGPVIQQLARLAIRDPAHFQHEVLSVPRLTLDEEEWIELADLVRGKVPAAIYERVVARCWREPVQWESGFVLSPGAYRGPAPLLDGDELDGLDAERPALRDMPIAKILAARRAGVLSIDDGALAALAMERARGSDEDWSVDIPHFPAVLRDAILEKARRTPRGSERANMLGWLEAHGVARAALLDIALGSVRAGGDAYAVLPWLARQLTTRAAWDRHGLETLSALMSRRAFSEIGELVTLAWSDAGQGGKEISRGFLEAIQVAFAQVLLGMAREALAAGHQAGAAAALSALACLDPPSRVSRAVHELRRIPGASQDVAELIAVNERLVKHSDARDASLEGFVAALHAIADASC</sequence>
<comment type="caution">
    <text evidence="1">The sequence shown here is derived from an EMBL/GenBank/DDBJ whole genome shotgun (WGS) entry which is preliminary data.</text>
</comment>
<dbReference type="OrthoDB" id="5490151at2"/>
<evidence type="ECO:0000313" key="2">
    <source>
        <dbReference type="Proteomes" id="UP000075260"/>
    </source>
</evidence>
<evidence type="ECO:0000313" key="1">
    <source>
        <dbReference type="EMBL" id="KYF64183.1"/>
    </source>
</evidence>
<accession>A0A150Q8E6</accession>
<proteinExistence type="predicted"/>
<name>A0A150Q8E6_SORCE</name>